<accession>A0A3N0AEG5</accession>
<keyword evidence="4" id="KW-1185">Reference proteome</keyword>
<dbReference type="Gene3D" id="3.30.470.20">
    <property type="entry name" value="ATP-grasp fold, B domain"/>
    <property type="match status" value="1"/>
</dbReference>
<dbReference type="InterPro" id="IPR011761">
    <property type="entry name" value="ATP-grasp"/>
</dbReference>
<gene>
    <name evidence="3" type="ORF">DMP07_06600</name>
</gene>
<evidence type="ECO:0000313" key="4">
    <source>
        <dbReference type="Proteomes" id="UP000267368"/>
    </source>
</evidence>
<organism evidence="3 4">
    <name type="scientific">Slackia faecicanis</name>
    <dbReference type="NCBI Taxonomy" id="255723"/>
    <lineage>
        <taxon>Bacteria</taxon>
        <taxon>Bacillati</taxon>
        <taxon>Actinomycetota</taxon>
        <taxon>Coriobacteriia</taxon>
        <taxon>Eggerthellales</taxon>
        <taxon>Eggerthellaceae</taxon>
        <taxon>Slackia</taxon>
    </lineage>
</organism>
<protein>
    <submittedName>
        <fullName evidence="3">ATP-grasp domain-containing protein</fullName>
    </submittedName>
</protein>
<dbReference type="Proteomes" id="UP000267368">
    <property type="component" value="Unassembled WGS sequence"/>
</dbReference>
<feature type="domain" description="ATP-grasp" evidence="2">
    <location>
        <begin position="124"/>
        <end position="331"/>
    </location>
</feature>
<reference evidence="4" key="1">
    <citation type="submission" date="2018-05" db="EMBL/GenBank/DDBJ databases">
        <title>Genome Sequencing of selected type strains of the family Eggerthellaceae.</title>
        <authorList>
            <person name="Danylec N."/>
            <person name="Stoll D.A."/>
            <person name="Doetsch A."/>
            <person name="Huch M."/>
        </authorList>
    </citation>
    <scope>NUCLEOTIDE SEQUENCE [LARGE SCALE GENOMIC DNA]</scope>
    <source>
        <strain evidence="4">DSM 17537</strain>
    </source>
</reference>
<evidence type="ECO:0000313" key="3">
    <source>
        <dbReference type="EMBL" id="RNL19635.1"/>
    </source>
</evidence>
<proteinExistence type="predicted"/>
<dbReference type="EMBL" id="QICB01000004">
    <property type="protein sequence ID" value="RNL19635.1"/>
    <property type="molecule type" value="Genomic_DNA"/>
</dbReference>
<comment type="caution">
    <text evidence="3">The sequence shown here is derived from an EMBL/GenBank/DDBJ whole genome shotgun (WGS) entry which is preliminary data.</text>
</comment>
<dbReference type="OrthoDB" id="5420347at2"/>
<dbReference type="AlphaFoldDB" id="A0A3N0AEG5"/>
<dbReference type="GO" id="GO:0005524">
    <property type="term" value="F:ATP binding"/>
    <property type="evidence" value="ECO:0007669"/>
    <property type="project" value="UniProtKB-UniRule"/>
</dbReference>
<dbReference type="SUPFAM" id="SSF56059">
    <property type="entry name" value="Glutathione synthetase ATP-binding domain-like"/>
    <property type="match status" value="1"/>
</dbReference>
<evidence type="ECO:0000259" key="2">
    <source>
        <dbReference type="PROSITE" id="PS50975"/>
    </source>
</evidence>
<dbReference type="PROSITE" id="PS50975">
    <property type="entry name" value="ATP_GRASP"/>
    <property type="match status" value="1"/>
</dbReference>
<keyword evidence="1" id="KW-0067">ATP-binding</keyword>
<sequence length="416" mass="47556">MSEEIDFIPVLIGGDMNCYSVARAIHEQYGKKSYAFGRFAAGDTMHSRIVECSYNENLDKPEVLLATIKEFAAKHPDTMHLVWGCADVYAALLSEVQDDLPDNCVTLYINAELRDRLESKSSFYRMCEEHGIPYPKTVAVTPERFEQGLTEADLSEEAVGFVYPIIVKPAMSVTYWEHPFDGMKKVYTAENPADALRILGLIFGAGYPDEVLLQDMVVGEDCNMNVLTAYCDRNCKVKLICFGREGLEEHTPTALGNPCAIITQPNPELQELIKNFLENIGFTGFANFDIKRDDRDGSYKVFEVNLRQGRTNYHVTAAGHNIARYVVEDRVFKRDLGECVQNTNEVFWHSVPRKVVYEYVKDPEFVERAKQLVAQGKESMSFDYAPDLRLNLMRWAWMKIHVHRYIDKFANPDNYK</sequence>
<dbReference type="GO" id="GO:0046872">
    <property type="term" value="F:metal ion binding"/>
    <property type="evidence" value="ECO:0007669"/>
    <property type="project" value="InterPro"/>
</dbReference>
<dbReference type="RefSeq" id="WP_123198358.1">
    <property type="nucleotide sequence ID" value="NZ_QICB01000004.1"/>
</dbReference>
<name>A0A3N0AEG5_9ACTN</name>
<evidence type="ECO:0000256" key="1">
    <source>
        <dbReference type="PROSITE-ProRule" id="PRU00409"/>
    </source>
</evidence>
<keyword evidence="1" id="KW-0547">Nucleotide-binding</keyword>